<keyword evidence="3" id="KW-1185">Reference proteome</keyword>
<dbReference type="InterPro" id="IPR029058">
    <property type="entry name" value="AB_hydrolase_fold"/>
</dbReference>
<proteinExistence type="predicted"/>
<protein>
    <submittedName>
        <fullName evidence="2">Pimeloyl-ACP methyl ester carboxylesterase</fullName>
    </submittedName>
</protein>
<evidence type="ECO:0000313" key="2">
    <source>
        <dbReference type="EMBL" id="MBB5133287.1"/>
    </source>
</evidence>
<dbReference type="Pfam" id="PF00561">
    <property type="entry name" value="Abhydrolase_1"/>
    <property type="match status" value="1"/>
</dbReference>
<feature type="domain" description="AB hydrolase-1" evidence="1">
    <location>
        <begin position="22"/>
        <end position="143"/>
    </location>
</feature>
<dbReference type="PANTHER" id="PTHR43194:SF2">
    <property type="entry name" value="PEROXISOMAL MEMBRANE PROTEIN LPX1"/>
    <property type="match status" value="1"/>
</dbReference>
<dbReference type="EMBL" id="JACHGN010000005">
    <property type="protein sequence ID" value="MBB5133287.1"/>
    <property type="molecule type" value="Genomic_DNA"/>
</dbReference>
<dbReference type="InterPro" id="IPR000073">
    <property type="entry name" value="AB_hydrolase_1"/>
</dbReference>
<dbReference type="PANTHER" id="PTHR43194">
    <property type="entry name" value="HYDROLASE ALPHA/BETA FOLD FAMILY"/>
    <property type="match status" value="1"/>
</dbReference>
<dbReference type="Gene3D" id="3.40.50.1820">
    <property type="entry name" value="alpha/beta hydrolase"/>
    <property type="match status" value="1"/>
</dbReference>
<accession>A0A840P7U5</accession>
<organism evidence="2 3">
    <name type="scientific">Thermocatellispora tengchongensis</name>
    <dbReference type="NCBI Taxonomy" id="1073253"/>
    <lineage>
        <taxon>Bacteria</taxon>
        <taxon>Bacillati</taxon>
        <taxon>Actinomycetota</taxon>
        <taxon>Actinomycetes</taxon>
        <taxon>Streptosporangiales</taxon>
        <taxon>Streptosporangiaceae</taxon>
        <taxon>Thermocatellispora</taxon>
    </lineage>
</organism>
<dbReference type="InterPro" id="IPR050228">
    <property type="entry name" value="Carboxylesterase_BioH"/>
</dbReference>
<dbReference type="AlphaFoldDB" id="A0A840P7U5"/>
<dbReference type="RefSeq" id="WP_185050215.1">
    <property type="nucleotide sequence ID" value="NZ_BAABIX010000010.1"/>
</dbReference>
<dbReference type="GO" id="GO:0003824">
    <property type="term" value="F:catalytic activity"/>
    <property type="evidence" value="ECO:0007669"/>
    <property type="project" value="UniProtKB-ARBA"/>
</dbReference>
<name>A0A840P7U5_9ACTN</name>
<evidence type="ECO:0000259" key="1">
    <source>
        <dbReference type="Pfam" id="PF00561"/>
    </source>
</evidence>
<sequence length="263" mass="28767">MPYADLGEARLFYTDDGTGETTLLLVHGLGADSHEWVHHIPALRERHRVIAVDLRGHGYSSAPPSGNEPRAMAADLLKLCDALGVARCVPVGHSMGGHVVVHLAAERPELVPALVAVDAGYGFAGAVAAAFPGMIAAMRADVHEASLRNDEWTATPATPAWIREWHRRRILATPPHVLLQAFEGMFGGEDALGLRHNAGPHLARLACPVLSFRFDREHAAWEAGVFKDPRSRVVLWEGSGHRLHEERPAEFVLVLTEWLRSLQ</sequence>
<evidence type="ECO:0000313" key="3">
    <source>
        <dbReference type="Proteomes" id="UP000578449"/>
    </source>
</evidence>
<gene>
    <name evidence="2" type="ORF">HNP84_003008</name>
</gene>
<comment type="caution">
    <text evidence="2">The sequence shown here is derived from an EMBL/GenBank/DDBJ whole genome shotgun (WGS) entry which is preliminary data.</text>
</comment>
<dbReference type="Proteomes" id="UP000578449">
    <property type="component" value="Unassembled WGS sequence"/>
</dbReference>
<reference evidence="2 3" key="1">
    <citation type="submission" date="2020-08" db="EMBL/GenBank/DDBJ databases">
        <title>Genomic Encyclopedia of Type Strains, Phase IV (KMG-IV): sequencing the most valuable type-strain genomes for metagenomic binning, comparative biology and taxonomic classification.</title>
        <authorList>
            <person name="Goeker M."/>
        </authorList>
    </citation>
    <scope>NUCLEOTIDE SEQUENCE [LARGE SCALE GENOMIC DNA]</scope>
    <source>
        <strain evidence="2 3">DSM 45615</strain>
    </source>
</reference>
<dbReference type="PRINTS" id="PR00111">
    <property type="entry name" value="ABHYDROLASE"/>
</dbReference>
<dbReference type="SUPFAM" id="SSF53474">
    <property type="entry name" value="alpha/beta-Hydrolases"/>
    <property type="match status" value="1"/>
</dbReference>